<evidence type="ECO:0000256" key="6">
    <source>
        <dbReference type="ARBA" id="ARBA00023315"/>
    </source>
</evidence>
<dbReference type="GO" id="GO:0046872">
    <property type="term" value="F:metal ion binding"/>
    <property type="evidence" value="ECO:0007669"/>
    <property type="project" value="UniProtKB-KW"/>
</dbReference>
<dbReference type="STRING" id="246194.CHY_1993"/>
<feature type="domain" description="Gcp-like" evidence="8">
    <location>
        <begin position="52"/>
        <end position="302"/>
    </location>
</feature>
<evidence type="ECO:0000256" key="2">
    <source>
        <dbReference type="ARBA" id="ARBA00022679"/>
    </source>
</evidence>
<dbReference type="GO" id="GO:0061711">
    <property type="term" value="F:tRNA N(6)-L-threonylcarbamoyladenine synthase activity"/>
    <property type="evidence" value="ECO:0007669"/>
    <property type="project" value="UniProtKB-EC"/>
</dbReference>
<evidence type="ECO:0000256" key="3">
    <source>
        <dbReference type="ARBA" id="ARBA00022694"/>
    </source>
</evidence>
<evidence type="ECO:0000256" key="1">
    <source>
        <dbReference type="ARBA" id="ARBA00012156"/>
    </source>
</evidence>
<dbReference type="PANTHER" id="PTHR11735">
    <property type="entry name" value="TRNA N6-ADENOSINE THREONYLCARBAMOYLTRANSFERASE"/>
    <property type="match status" value="1"/>
</dbReference>
<dbReference type="PRINTS" id="PR00789">
    <property type="entry name" value="OSIALOPTASE"/>
</dbReference>
<dbReference type="Proteomes" id="UP000002706">
    <property type="component" value="Chromosome"/>
</dbReference>
<evidence type="ECO:0000256" key="4">
    <source>
        <dbReference type="ARBA" id="ARBA00022723"/>
    </source>
</evidence>
<keyword evidence="10" id="KW-1185">Reference proteome</keyword>
<organism evidence="9 10">
    <name type="scientific">Carboxydothermus hydrogenoformans (strain ATCC BAA-161 / DSM 6008 / Z-2901)</name>
    <dbReference type="NCBI Taxonomy" id="246194"/>
    <lineage>
        <taxon>Bacteria</taxon>
        <taxon>Bacillati</taxon>
        <taxon>Bacillota</taxon>
        <taxon>Clostridia</taxon>
        <taxon>Thermoanaerobacterales</taxon>
        <taxon>Thermoanaerobacteraceae</taxon>
        <taxon>Carboxydothermus</taxon>
    </lineage>
</organism>
<dbReference type="RefSeq" id="WP_011344885.1">
    <property type="nucleotide sequence ID" value="NC_007503.1"/>
</dbReference>
<dbReference type="InterPro" id="IPR043129">
    <property type="entry name" value="ATPase_NBD"/>
</dbReference>
<dbReference type="GO" id="GO:0006508">
    <property type="term" value="P:proteolysis"/>
    <property type="evidence" value="ECO:0007669"/>
    <property type="project" value="UniProtKB-KW"/>
</dbReference>
<evidence type="ECO:0000313" key="9">
    <source>
        <dbReference type="EMBL" id="ABB15280.1"/>
    </source>
</evidence>
<keyword evidence="3" id="KW-0819">tRNA processing</keyword>
<dbReference type="PANTHER" id="PTHR11735:SF6">
    <property type="entry name" value="TRNA N6-ADENOSINE THREONYLCARBAMOYLTRANSFERASE, MITOCHONDRIAL"/>
    <property type="match status" value="1"/>
</dbReference>
<dbReference type="eggNOG" id="COG0533">
    <property type="taxonomic scope" value="Bacteria"/>
</dbReference>
<keyword evidence="5" id="KW-0408">Iron</keyword>
<reference evidence="9 10" key="1">
    <citation type="journal article" date="2005" name="PLoS Genet.">
        <title>Life in hot carbon monoxide: the complete genome sequence of Carboxydothermus hydrogenoformans Z-2901.</title>
        <authorList>
            <person name="Wu M."/>
            <person name="Ren Q."/>
            <person name="Durkin A.S."/>
            <person name="Daugherty S.C."/>
            <person name="Brinkac L.M."/>
            <person name="Dodson R.J."/>
            <person name="Madupu R."/>
            <person name="Sullivan S.A."/>
            <person name="Kolonay J.F."/>
            <person name="Haft D.H."/>
            <person name="Nelson W.C."/>
            <person name="Tallon L.J."/>
            <person name="Jones K.M."/>
            <person name="Ulrich L.E."/>
            <person name="Gonzalez J.M."/>
            <person name="Zhulin I.B."/>
            <person name="Robb F.T."/>
            <person name="Eisen J.A."/>
        </authorList>
    </citation>
    <scope>NUCLEOTIDE SEQUENCE [LARGE SCALE GENOMIC DNA]</scope>
    <source>
        <strain evidence="10">ATCC BAA-161 / DSM 6008 / Z-2901</strain>
    </source>
</reference>
<dbReference type="SUPFAM" id="SSF53067">
    <property type="entry name" value="Actin-like ATPase domain"/>
    <property type="match status" value="1"/>
</dbReference>
<dbReference type="Gene3D" id="3.30.420.40">
    <property type="match status" value="2"/>
</dbReference>
<evidence type="ECO:0000313" key="10">
    <source>
        <dbReference type="Proteomes" id="UP000002706"/>
    </source>
</evidence>
<keyword evidence="9" id="KW-0378">Hydrolase</keyword>
<accession>Q3AAM2</accession>
<keyword evidence="2" id="KW-0808">Transferase</keyword>
<dbReference type="OrthoDB" id="1675500at2"/>
<evidence type="ECO:0000259" key="8">
    <source>
        <dbReference type="Pfam" id="PF00814"/>
    </source>
</evidence>
<evidence type="ECO:0000256" key="5">
    <source>
        <dbReference type="ARBA" id="ARBA00023004"/>
    </source>
</evidence>
<dbReference type="GO" id="GO:0008033">
    <property type="term" value="P:tRNA processing"/>
    <property type="evidence" value="ECO:0007669"/>
    <property type="project" value="UniProtKB-KW"/>
</dbReference>
<dbReference type="GO" id="GO:0008233">
    <property type="term" value="F:peptidase activity"/>
    <property type="evidence" value="ECO:0007669"/>
    <property type="project" value="UniProtKB-KW"/>
</dbReference>
<dbReference type="InterPro" id="IPR000905">
    <property type="entry name" value="Gcp-like_dom"/>
</dbReference>
<keyword evidence="4" id="KW-0479">Metal-binding</keyword>
<dbReference type="Pfam" id="PF00814">
    <property type="entry name" value="TsaD"/>
    <property type="match status" value="1"/>
</dbReference>
<dbReference type="InParanoid" id="Q3AAM2"/>
<keyword evidence="6" id="KW-0012">Acyltransferase</keyword>
<protein>
    <recommendedName>
        <fullName evidence="1">N(6)-L-threonylcarbamoyladenine synthase</fullName>
        <ecNumber evidence="1">2.3.1.234</ecNumber>
    </recommendedName>
</protein>
<dbReference type="AlphaFoldDB" id="Q3AAM2"/>
<dbReference type="InterPro" id="IPR017861">
    <property type="entry name" value="KAE1/TsaD"/>
</dbReference>
<dbReference type="EC" id="2.3.1.234" evidence="1"/>
<comment type="catalytic activity">
    <reaction evidence="7">
        <text>L-threonylcarbamoyladenylate + adenosine(37) in tRNA = N(6)-L-threonylcarbamoyladenosine(37) in tRNA + AMP + H(+)</text>
        <dbReference type="Rhea" id="RHEA:37059"/>
        <dbReference type="Rhea" id="RHEA-COMP:10162"/>
        <dbReference type="Rhea" id="RHEA-COMP:10163"/>
        <dbReference type="ChEBI" id="CHEBI:15378"/>
        <dbReference type="ChEBI" id="CHEBI:73682"/>
        <dbReference type="ChEBI" id="CHEBI:74411"/>
        <dbReference type="ChEBI" id="CHEBI:74418"/>
        <dbReference type="ChEBI" id="CHEBI:456215"/>
        <dbReference type="EC" id="2.3.1.234"/>
    </reaction>
</comment>
<evidence type="ECO:0000256" key="7">
    <source>
        <dbReference type="ARBA" id="ARBA00048117"/>
    </source>
</evidence>
<keyword evidence="9" id="KW-0645">Protease</keyword>
<dbReference type="HOGENOM" id="CLU_023208_3_0_9"/>
<dbReference type="KEGG" id="chy:CHY_1993"/>
<proteinExistence type="predicted"/>
<sequence length="319" mass="35543">MEGIFLGFDTSNYTTSFAAVDGEGRLIFDLRKILPVPEGEVGLRQRDVVFLHLRHLKEMVQEGFNRISRDQVRGIGVSVKPRPLPESYMPSFLAGEVIASTLSLALDVPLVKTTHQEGHLVAALWSLKKDFPRFLAIHFSGGTSEILEVEKEPQGYKVKVLGKSLDISAGQLVDRIGVLLGLPFPSGKFLEELAQKAVGILKVPATFVNGNWHFSGAEAYLKRKLKDFPAFEIARAVEEVIARTLFKIIQYHAKDNLPVVLMGGVAANNYIKNFLLEKLKKRRVAVDLYFAEVQYASDNAVGVAEISRISRIFKISEEY</sequence>
<dbReference type="EMBL" id="CP000141">
    <property type="protein sequence ID" value="ABB15280.1"/>
    <property type="molecule type" value="Genomic_DNA"/>
</dbReference>
<name>Q3AAM2_CARHZ</name>
<gene>
    <name evidence="9" type="ordered locus">CHY_1993</name>
</gene>